<name>A0A3N4IWV5_9PEZI</name>
<organism evidence="2 3">
    <name type="scientific">Choiromyces venosus 120613-1</name>
    <dbReference type="NCBI Taxonomy" id="1336337"/>
    <lineage>
        <taxon>Eukaryota</taxon>
        <taxon>Fungi</taxon>
        <taxon>Dikarya</taxon>
        <taxon>Ascomycota</taxon>
        <taxon>Pezizomycotina</taxon>
        <taxon>Pezizomycetes</taxon>
        <taxon>Pezizales</taxon>
        <taxon>Tuberaceae</taxon>
        <taxon>Choiromyces</taxon>
    </lineage>
</organism>
<sequence>MSEKRAFRLLSDLCRVHKTGKKEPIIRGKVNSKNVLGAAAEATAVIEDEAEIEVPQLKSAAKGRAAKGGNTAAAKAKAAENLPTEEEEEEVVEQKPEEAEETLASPNPTGK</sequence>
<evidence type="ECO:0000313" key="3">
    <source>
        <dbReference type="Proteomes" id="UP000276215"/>
    </source>
</evidence>
<gene>
    <name evidence="2" type="ORF">L873DRAFT_1848862</name>
</gene>
<dbReference type="AlphaFoldDB" id="A0A3N4IWV5"/>
<evidence type="ECO:0000313" key="2">
    <source>
        <dbReference type="EMBL" id="RPA90295.1"/>
    </source>
</evidence>
<dbReference type="EMBL" id="ML120531">
    <property type="protein sequence ID" value="RPA90295.1"/>
    <property type="molecule type" value="Genomic_DNA"/>
</dbReference>
<dbReference type="Proteomes" id="UP000276215">
    <property type="component" value="Unassembled WGS sequence"/>
</dbReference>
<feature type="compositionally biased region" description="Low complexity" evidence="1">
    <location>
        <begin position="63"/>
        <end position="76"/>
    </location>
</feature>
<feature type="region of interest" description="Disordered" evidence="1">
    <location>
        <begin position="63"/>
        <end position="111"/>
    </location>
</feature>
<keyword evidence="3" id="KW-1185">Reference proteome</keyword>
<protein>
    <submittedName>
        <fullName evidence="2">Uncharacterized protein</fullName>
    </submittedName>
</protein>
<evidence type="ECO:0000256" key="1">
    <source>
        <dbReference type="SAM" id="MobiDB-lite"/>
    </source>
</evidence>
<proteinExistence type="predicted"/>
<reference evidence="2 3" key="1">
    <citation type="journal article" date="2018" name="Nat. Ecol. Evol.">
        <title>Pezizomycetes genomes reveal the molecular basis of ectomycorrhizal truffle lifestyle.</title>
        <authorList>
            <person name="Murat C."/>
            <person name="Payen T."/>
            <person name="Noel B."/>
            <person name="Kuo A."/>
            <person name="Morin E."/>
            <person name="Chen J."/>
            <person name="Kohler A."/>
            <person name="Krizsan K."/>
            <person name="Balestrini R."/>
            <person name="Da Silva C."/>
            <person name="Montanini B."/>
            <person name="Hainaut M."/>
            <person name="Levati E."/>
            <person name="Barry K.W."/>
            <person name="Belfiori B."/>
            <person name="Cichocki N."/>
            <person name="Clum A."/>
            <person name="Dockter R.B."/>
            <person name="Fauchery L."/>
            <person name="Guy J."/>
            <person name="Iotti M."/>
            <person name="Le Tacon F."/>
            <person name="Lindquist E.A."/>
            <person name="Lipzen A."/>
            <person name="Malagnac F."/>
            <person name="Mello A."/>
            <person name="Molinier V."/>
            <person name="Miyauchi S."/>
            <person name="Poulain J."/>
            <person name="Riccioni C."/>
            <person name="Rubini A."/>
            <person name="Sitrit Y."/>
            <person name="Splivallo R."/>
            <person name="Traeger S."/>
            <person name="Wang M."/>
            <person name="Zifcakova L."/>
            <person name="Wipf D."/>
            <person name="Zambonelli A."/>
            <person name="Paolocci F."/>
            <person name="Nowrousian M."/>
            <person name="Ottonello S."/>
            <person name="Baldrian P."/>
            <person name="Spatafora J.W."/>
            <person name="Henrissat B."/>
            <person name="Nagy L.G."/>
            <person name="Aury J.M."/>
            <person name="Wincker P."/>
            <person name="Grigoriev I.V."/>
            <person name="Bonfante P."/>
            <person name="Martin F.M."/>
        </authorList>
    </citation>
    <scope>NUCLEOTIDE SEQUENCE [LARGE SCALE GENOMIC DNA]</scope>
    <source>
        <strain evidence="2 3">120613-1</strain>
    </source>
</reference>
<accession>A0A3N4IWV5</accession>